<feature type="region of interest" description="Disordered" evidence="1">
    <location>
        <begin position="535"/>
        <end position="562"/>
    </location>
</feature>
<feature type="region of interest" description="Disordered" evidence="1">
    <location>
        <begin position="697"/>
        <end position="730"/>
    </location>
</feature>
<dbReference type="KEGG" id="tsy:THSYN_30225"/>
<proteinExistence type="predicted"/>
<sequence>MFGTHARCAPVGIMGAMNIFDFLHRRPAQPVPTVAPVVAPALIAPPDIPRYPPFLQGLPVVASAQLLATQAELVGKLRYGIGCTPTFFQTQVRPVVDRFAAFVHLLPASEAHHHRGAGGLLHHSLEVAFWAGQASAGKVFAMDREPAVRRVHEPLWRLAAALAGLCHDLGKPISDLSVTNRDGTLTWSPMHETIADWAARHGLDSYYLHWRERRHNRHQSVGMFAVERVLGPDVFRMLFAADPEIGNAMIDAVAGVNEQATLTQLVSNADRASVERDLKTNRIDPQATALGVPIERYLLDAMARLVRAGTWQINTPGARLWMLGDSLYVVWPQGGDEVVQLLAADRVPGIPRHPDTLADLLIERRYALPPTEGDGVRRYWRLAPAPLARDGKPVTLTLLRLSSPHHLLSGPAPAPVGLVGEAVVRAVVPTPGQVLGYPVGTPQGGSRPVLMDRAAAAEDDAARRDEARRLGLEWDDDEVDDVADRLDVPDILPPVAGAEASPPSAADQGRPAAVPALPLPVSTGRVLSPIEQAAERLRQPRPMTTQAAAPTAPGAATQGAPDPRTAATAWFQARRPGTGARLLLALAAAIRTGARAPAAVLYLPEQPGHQIWVRTPAGLDGFGPAVEVQVAALWDDALLAVDILKPYQHVRMSDEVHGVALNVEASGYFAALLPAGALDLCTPRTLAVAIQGNPPPSALAGPVQDAHGSTPTATAPESTPSSPAPTAGQSPSAVATALIAQVRAAHAAAGATGPGALVVVTPADIAAAAQAAGLKPQSLKLALMHRPGCRMTPDGGAAVAAA</sequence>
<reference evidence="3 4" key="1">
    <citation type="submission" date="2017-03" db="EMBL/GenBank/DDBJ databases">
        <title>Complete genome sequence of Candidatus 'Thiodictyon syntrophicum' sp. nov. strain Cad16T, a photolithoautotroph purple sulfur bacterium isolated from an alpine meromictic lake.</title>
        <authorList>
            <person name="Luedin S.M."/>
            <person name="Pothier J.F."/>
            <person name="Danza F."/>
            <person name="Storelli N."/>
            <person name="Wittwer M."/>
            <person name="Tonolla M."/>
        </authorList>
    </citation>
    <scope>NUCLEOTIDE SEQUENCE [LARGE SCALE GENOMIC DNA]</scope>
    <source>
        <strain evidence="3 4">Cad16T</strain>
        <plasmid evidence="4">Plasmid pts417</plasmid>
    </source>
</reference>
<dbReference type="Pfam" id="PF07514">
    <property type="entry name" value="TraI_2"/>
    <property type="match status" value="1"/>
</dbReference>
<feature type="compositionally biased region" description="Low complexity" evidence="1">
    <location>
        <begin position="709"/>
        <end position="730"/>
    </location>
</feature>
<keyword evidence="4" id="KW-1185">Reference proteome</keyword>
<dbReference type="EMBL" id="CP020371">
    <property type="protein sequence ID" value="AUB85196.1"/>
    <property type="molecule type" value="Genomic_DNA"/>
</dbReference>
<dbReference type="InterPro" id="IPR003607">
    <property type="entry name" value="HD/PDEase_dom"/>
</dbReference>
<dbReference type="SMART" id="SM00471">
    <property type="entry name" value="HDc"/>
    <property type="match status" value="1"/>
</dbReference>
<dbReference type="Proteomes" id="UP000232638">
    <property type="component" value="Plasmid pTs417"/>
</dbReference>
<name>A0A2K8UHX6_9GAMM</name>
<evidence type="ECO:0000313" key="3">
    <source>
        <dbReference type="EMBL" id="AUB85196.1"/>
    </source>
</evidence>
<dbReference type="InterPro" id="IPR011119">
    <property type="entry name" value="Unchr_helicase_relaxase_TraI"/>
</dbReference>
<organism evidence="3 4">
    <name type="scientific">Candidatus Thiodictyon syntrophicum</name>
    <dbReference type="NCBI Taxonomy" id="1166950"/>
    <lineage>
        <taxon>Bacteria</taxon>
        <taxon>Pseudomonadati</taxon>
        <taxon>Pseudomonadota</taxon>
        <taxon>Gammaproteobacteria</taxon>
        <taxon>Chromatiales</taxon>
        <taxon>Chromatiaceae</taxon>
        <taxon>Thiodictyon</taxon>
    </lineage>
</organism>
<feature type="domain" description="HD/PDEase" evidence="2">
    <location>
        <begin position="116"/>
        <end position="284"/>
    </location>
</feature>
<dbReference type="OrthoDB" id="6190309at2"/>
<keyword evidence="3" id="KW-0614">Plasmid</keyword>
<evidence type="ECO:0000259" key="2">
    <source>
        <dbReference type="SMART" id="SM00471"/>
    </source>
</evidence>
<dbReference type="NCBIfam" id="NF041494">
    <property type="entry name" value="MobH"/>
    <property type="match status" value="1"/>
</dbReference>
<protein>
    <recommendedName>
        <fullName evidence="2">HD/PDEase domain-containing protein</fullName>
    </recommendedName>
</protein>
<feature type="region of interest" description="Disordered" evidence="1">
    <location>
        <begin position="492"/>
        <end position="517"/>
    </location>
</feature>
<feature type="compositionally biased region" description="Low complexity" evidence="1">
    <location>
        <begin position="544"/>
        <end position="561"/>
    </location>
</feature>
<evidence type="ECO:0000256" key="1">
    <source>
        <dbReference type="SAM" id="MobiDB-lite"/>
    </source>
</evidence>
<evidence type="ECO:0000313" key="4">
    <source>
        <dbReference type="Proteomes" id="UP000232638"/>
    </source>
</evidence>
<accession>A0A2K8UHX6</accession>
<dbReference type="Gene3D" id="1.10.3210.40">
    <property type="match status" value="1"/>
</dbReference>
<dbReference type="AlphaFoldDB" id="A0A2K8UHX6"/>
<geneLocation type="plasmid" evidence="4">
    <name>pts417</name>
</geneLocation>
<gene>
    <name evidence="3" type="ORF">THSYN_30225</name>
</gene>